<dbReference type="GO" id="GO:0003729">
    <property type="term" value="F:mRNA binding"/>
    <property type="evidence" value="ECO:0007669"/>
    <property type="project" value="InterPro"/>
</dbReference>
<evidence type="ECO:0000259" key="10">
    <source>
        <dbReference type="PROSITE" id="PS50102"/>
    </source>
</evidence>
<dbReference type="CDD" id="cd12344">
    <property type="entry name" value="RRM1_SECp43_like"/>
    <property type="match status" value="1"/>
</dbReference>
<comment type="subunit">
    <text evidence="8">Interacts with the poly(A) tail of mRNA in nucleus.</text>
</comment>
<dbReference type="Pfam" id="PF00076">
    <property type="entry name" value="RRM_1"/>
    <property type="match status" value="3"/>
</dbReference>
<comment type="function">
    <text evidence="6">Heterogeneous nuclear ribonucleoprotein (hnRNP)-protein binding the poly(A) tail of mRNA and probably involved in some steps of pre-mRNA maturation.</text>
</comment>
<dbReference type="EMBL" id="JALJOU010000052">
    <property type="protein sequence ID" value="KAK9828082.1"/>
    <property type="molecule type" value="Genomic_DNA"/>
</dbReference>
<keyword evidence="5" id="KW-0539">Nucleus</keyword>
<dbReference type="FunFam" id="3.30.70.330:FF:000405">
    <property type="entry name" value="polyadenylate-binding protein RBP45"/>
    <property type="match status" value="1"/>
</dbReference>
<evidence type="ECO:0000256" key="1">
    <source>
        <dbReference type="ARBA" id="ARBA00004123"/>
    </source>
</evidence>
<feature type="domain" description="RRM" evidence="10">
    <location>
        <begin position="217"/>
        <end position="289"/>
    </location>
</feature>
<comment type="subcellular location">
    <subcellularLocation>
        <location evidence="2">Cytoplasmic granule</location>
    </subcellularLocation>
    <subcellularLocation>
        <location evidence="1">Nucleus</location>
    </subcellularLocation>
</comment>
<evidence type="ECO:0000256" key="3">
    <source>
        <dbReference type="ARBA" id="ARBA00022737"/>
    </source>
</evidence>
<dbReference type="FunFam" id="3.30.70.330:FF:000144">
    <property type="entry name" value="Polyadenylate-binding protein RBP47B"/>
    <property type="match status" value="1"/>
</dbReference>
<evidence type="ECO:0000313" key="11">
    <source>
        <dbReference type="EMBL" id="KAK9828082.1"/>
    </source>
</evidence>
<evidence type="ECO:0000313" key="12">
    <source>
        <dbReference type="Proteomes" id="UP001445335"/>
    </source>
</evidence>
<dbReference type="SMART" id="SM00360">
    <property type="entry name" value="RRM"/>
    <property type="match status" value="3"/>
</dbReference>
<dbReference type="PANTHER" id="PTHR47640:SF10">
    <property type="entry name" value="TRNA SELENOCYSTEINE 1-ASSOCIATED PROTEIN 1-RELATED"/>
    <property type="match status" value="1"/>
</dbReference>
<evidence type="ECO:0000256" key="9">
    <source>
        <dbReference type="PROSITE-ProRule" id="PRU00176"/>
    </source>
</evidence>
<comment type="similarity">
    <text evidence="7">Belongs to the polyadenylate-binding RBP47 family.</text>
</comment>
<dbReference type="AlphaFoldDB" id="A0AAW1R2W4"/>
<dbReference type="GO" id="GO:0005634">
    <property type="term" value="C:nucleus"/>
    <property type="evidence" value="ECO:0007669"/>
    <property type="project" value="UniProtKB-SubCell"/>
</dbReference>
<dbReference type="CDD" id="cd12345">
    <property type="entry name" value="RRM2_SECp43_like"/>
    <property type="match status" value="1"/>
</dbReference>
<feature type="domain" description="RRM" evidence="10">
    <location>
        <begin position="18"/>
        <end position="98"/>
    </location>
</feature>
<dbReference type="InterPro" id="IPR035979">
    <property type="entry name" value="RBD_domain_sf"/>
</dbReference>
<dbReference type="PANTHER" id="PTHR47640">
    <property type="entry name" value="TRNA SELENOCYSTEINE 1-ASSOCIATED PROTEIN 1-RELATED-RELATED"/>
    <property type="match status" value="1"/>
</dbReference>
<evidence type="ECO:0000256" key="4">
    <source>
        <dbReference type="ARBA" id="ARBA00022884"/>
    </source>
</evidence>
<accession>A0AAW1R2W4</accession>
<keyword evidence="12" id="KW-1185">Reference proteome</keyword>
<proteinExistence type="inferred from homology"/>
<dbReference type="Gene3D" id="3.30.70.330">
    <property type="match status" value="3"/>
</dbReference>
<organism evidence="11 12">
    <name type="scientific">Elliptochloris bilobata</name>
    <dbReference type="NCBI Taxonomy" id="381761"/>
    <lineage>
        <taxon>Eukaryota</taxon>
        <taxon>Viridiplantae</taxon>
        <taxon>Chlorophyta</taxon>
        <taxon>core chlorophytes</taxon>
        <taxon>Trebouxiophyceae</taxon>
        <taxon>Trebouxiophyceae incertae sedis</taxon>
        <taxon>Elliptochloris clade</taxon>
        <taxon>Elliptochloris</taxon>
    </lineage>
</organism>
<dbReference type="SUPFAM" id="SSF54928">
    <property type="entry name" value="RNA-binding domain, RBD"/>
    <property type="match status" value="3"/>
</dbReference>
<evidence type="ECO:0000256" key="2">
    <source>
        <dbReference type="ARBA" id="ARBA00004463"/>
    </source>
</evidence>
<dbReference type="InterPro" id="IPR050825">
    <property type="entry name" value="RBM42_RBP45_47-like"/>
</dbReference>
<keyword evidence="3" id="KW-0677">Repeat</keyword>
<reference evidence="11 12" key="1">
    <citation type="journal article" date="2024" name="Nat. Commun.">
        <title>Phylogenomics reveals the evolutionary origins of lichenization in chlorophyte algae.</title>
        <authorList>
            <person name="Puginier C."/>
            <person name="Libourel C."/>
            <person name="Otte J."/>
            <person name="Skaloud P."/>
            <person name="Haon M."/>
            <person name="Grisel S."/>
            <person name="Petersen M."/>
            <person name="Berrin J.G."/>
            <person name="Delaux P.M."/>
            <person name="Dal Grande F."/>
            <person name="Keller J."/>
        </authorList>
    </citation>
    <scope>NUCLEOTIDE SEQUENCE [LARGE SCALE GENOMIC DNA]</scope>
    <source>
        <strain evidence="11 12">SAG 245.80</strain>
    </source>
</reference>
<dbReference type="GO" id="GO:0005829">
    <property type="term" value="C:cytosol"/>
    <property type="evidence" value="ECO:0007669"/>
    <property type="project" value="TreeGrafter"/>
</dbReference>
<protein>
    <recommendedName>
        <fullName evidence="10">RRM domain-containing protein</fullName>
    </recommendedName>
</protein>
<evidence type="ECO:0000256" key="8">
    <source>
        <dbReference type="ARBA" id="ARBA00063471"/>
    </source>
</evidence>
<evidence type="ECO:0000256" key="6">
    <source>
        <dbReference type="ARBA" id="ARBA00057395"/>
    </source>
</evidence>
<comment type="caution">
    <text evidence="11">The sequence shown here is derived from an EMBL/GenBank/DDBJ whole genome shotgun (WGS) entry which is preliminary data.</text>
</comment>
<dbReference type="Proteomes" id="UP001445335">
    <property type="component" value="Unassembled WGS sequence"/>
</dbReference>
<feature type="domain" description="RRM" evidence="10">
    <location>
        <begin position="109"/>
        <end position="188"/>
    </location>
</feature>
<sequence length="426" mass="44340">MAGQTSPVGINESLAEAKTLWIGDLAYWCDETWLTSLFAGTGALESVKVIRDKATSASAGYGFITFSSHTVAESVLTTYNGVPIPNTDLVFRLNWAAFGVGKITSEADHSVFVGDLAPEVNDYALQEHFRQYFSSVRSAKVITDPVTGRSKGYGFVRFGNEGERDRSLNDMMGHYIASRPIRVSLATAKKNPGGLQAANAAAANAVPHPSDYDPTNTTLFIGGLSAGVSEDDLRTLFGRFGEIVYTKIPPGKGCGFVQFVQRAAAEAAMAAMQGQVVGQSSIRISWGRSSTANRGPAAIAAAALGAPGYSYPGVGVVGAPPAYGAAYPGYDAGAYGFAGTAPPAADPYAAYYAAIAADPAAYQAYQQPAAGGMGAFAAASQAPAPVPGKPKPEGYDPLAPIDVDKLNSAFIHRHQAALLGAHLRAR</sequence>
<keyword evidence="4 9" id="KW-0694">RNA-binding</keyword>
<evidence type="ECO:0000256" key="7">
    <source>
        <dbReference type="ARBA" id="ARBA00061069"/>
    </source>
</evidence>
<dbReference type="InterPro" id="IPR000504">
    <property type="entry name" value="RRM_dom"/>
</dbReference>
<gene>
    <name evidence="11" type="ORF">WJX81_001458</name>
</gene>
<name>A0AAW1R2W4_9CHLO</name>
<dbReference type="InterPro" id="IPR012677">
    <property type="entry name" value="Nucleotide-bd_a/b_plait_sf"/>
</dbReference>
<evidence type="ECO:0000256" key="5">
    <source>
        <dbReference type="ARBA" id="ARBA00023242"/>
    </source>
</evidence>
<dbReference type="PROSITE" id="PS50102">
    <property type="entry name" value="RRM"/>
    <property type="match status" value="3"/>
</dbReference>